<gene>
    <name evidence="1" type="ORF">GN958_ATG10194</name>
</gene>
<accession>A0A8S9UNH2</accession>
<evidence type="ECO:0000313" key="1">
    <source>
        <dbReference type="EMBL" id="KAF4140614.1"/>
    </source>
</evidence>
<dbReference type="EMBL" id="JAACNO010001437">
    <property type="protein sequence ID" value="KAF4140614.1"/>
    <property type="molecule type" value="Genomic_DNA"/>
</dbReference>
<comment type="caution">
    <text evidence="1">The sequence shown here is derived from an EMBL/GenBank/DDBJ whole genome shotgun (WGS) entry which is preliminary data.</text>
</comment>
<protein>
    <submittedName>
        <fullName evidence="1">Uncharacterized protein</fullName>
    </submittedName>
</protein>
<name>A0A8S9UNH2_PHYIN</name>
<dbReference type="Proteomes" id="UP000704712">
    <property type="component" value="Unassembled WGS sequence"/>
</dbReference>
<proteinExistence type="predicted"/>
<evidence type="ECO:0000313" key="2">
    <source>
        <dbReference type="Proteomes" id="UP000704712"/>
    </source>
</evidence>
<reference evidence="1" key="1">
    <citation type="submission" date="2020-03" db="EMBL/GenBank/DDBJ databases">
        <title>Hybrid Assembly of Korean Phytophthora infestans isolates.</title>
        <authorList>
            <person name="Prokchorchik M."/>
            <person name="Lee Y."/>
            <person name="Seo J."/>
            <person name="Cho J.-H."/>
            <person name="Park Y.-E."/>
            <person name="Jang D.-C."/>
            <person name="Im J.-S."/>
            <person name="Choi J.-G."/>
            <person name="Park H.-J."/>
            <person name="Lee G.-B."/>
            <person name="Lee Y.-G."/>
            <person name="Hong S.-Y."/>
            <person name="Cho K."/>
            <person name="Sohn K.H."/>
        </authorList>
    </citation>
    <scope>NUCLEOTIDE SEQUENCE</scope>
    <source>
        <strain evidence="1">KR_2_A2</strain>
    </source>
</reference>
<organism evidence="1 2">
    <name type="scientific">Phytophthora infestans</name>
    <name type="common">Potato late blight agent</name>
    <name type="synonym">Botrytis infestans</name>
    <dbReference type="NCBI Taxonomy" id="4787"/>
    <lineage>
        <taxon>Eukaryota</taxon>
        <taxon>Sar</taxon>
        <taxon>Stramenopiles</taxon>
        <taxon>Oomycota</taxon>
        <taxon>Peronosporomycetes</taxon>
        <taxon>Peronosporales</taxon>
        <taxon>Peronosporaceae</taxon>
        <taxon>Phytophthora</taxon>
    </lineage>
</organism>
<sequence>MVELARVVVAPLMQTTGTANLHGRETCGAGDNFVLRLQIKHRGNVLPEAITAYAAVIVTNSKPSDRMPTTVCARAS</sequence>
<dbReference type="AlphaFoldDB" id="A0A8S9UNH2"/>